<dbReference type="EMBL" id="MUJZ01049473">
    <property type="protein sequence ID" value="OTF73917.1"/>
    <property type="molecule type" value="Genomic_DNA"/>
</dbReference>
<comment type="caution">
    <text evidence="2">The sequence shown here is derived from an EMBL/GenBank/DDBJ whole genome shotgun (WGS) entry which is preliminary data.</text>
</comment>
<accession>A0A1Y3B123</accession>
<keyword evidence="3" id="KW-1185">Reference proteome</keyword>
<proteinExistence type="predicted"/>
<protein>
    <submittedName>
        <fullName evidence="2">Uncharacterized protein</fullName>
    </submittedName>
</protein>
<sequence>HQTKSPSYSGSLKSPAVRYTEIQQQQHQQQPPVITPFKSITSAYKSASASAAASASSAAAYTSDGSIKGGGYQQRSSRYSIPRTTGQAYTKVNFQQYGPSAFQYSYAY</sequence>
<dbReference type="AlphaFoldDB" id="A0A1Y3B123"/>
<evidence type="ECO:0000313" key="3">
    <source>
        <dbReference type="Proteomes" id="UP000194236"/>
    </source>
</evidence>
<feature type="compositionally biased region" description="Polar residues" evidence="1">
    <location>
        <begin position="1"/>
        <end position="12"/>
    </location>
</feature>
<feature type="region of interest" description="Disordered" evidence="1">
    <location>
        <begin position="1"/>
        <end position="32"/>
    </location>
</feature>
<reference evidence="2 3" key="1">
    <citation type="submission" date="2017-03" db="EMBL/GenBank/DDBJ databases">
        <title>Genome Survey of Euroglyphus maynei.</title>
        <authorList>
            <person name="Arlian L.G."/>
            <person name="Morgan M.S."/>
            <person name="Rider S.D."/>
        </authorList>
    </citation>
    <scope>NUCLEOTIDE SEQUENCE [LARGE SCALE GENOMIC DNA]</scope>
    <source>
        <strain evidence="2">Arlian Lab</strain>
        <tissue evidence="2">Whole body</tissue>
    </source>
</reference>
<gene>
    <name evidence="2" type="ORF">BLA29_012972</name>
</gene>
<evidence type="ECO:0000256" key="1">
    <source>
        <dbReference type="SAM" id="MobiDB-lite"/>
    </source>
</evidence>
<feature type="region of interest" description="Disordered" evidence="1">
    <location>
        <begin position="59"/>
        <end position="79"/>
    </location>
</feature>
<feature type="non-terminal residue" evidence="2">
    <location>
        <position position="1"/>
    </location>
</feature>
<evidence type="ECO:0000313" key="2">
    <source>
        <dbReference type="EMBL" id="OTF73917.1"/>
    </source>
</evidence>
<organism evidence="2 3">
    <name type="scientific">Euroglyphus maynei</name>
    <name type="common">Mayne's house dust mite</name>
    <dbReference type="NCBI Taxonomy" id="6958"/>
    <lineage>
        <taxon>Eukaryota</taxon>
        <taxon>Metazoa</taxon>
        <taxon>Ecdysozoa</taxon>
        <taxon>Arthropoda</taxon>
        <taxon>Chelicerata</taxon>
        <taxon>Arachnida</taxon>
        <taxon>Acari</taxon>
        <taxon>Acariformes</taxon>
        <taxon>Sarcoptiformes</taxon>
        <taxon>Astigmata</taxon>
        <taxon>Psoroptidia</taxon>
        <taxon>Analgoidea</taxon>
        <taxon>Pyroglyphidae</taxon>
        <taxon>Pyroglyphinae</taxon>
        <taxon>Euroglyphus</taxon>
    </lineage>
</organism>
<dbReference type="Proteomes" id="UP000194236">
    <property type="component" value="Unassembled WGS sequence"/>
</dbReference>
<name>A0A1Y3B123_EURMA</name>